<reference evidence="2" key="1">
    <citation type="journal article" date="2014" name="Int. J. Syst. Evol. Microbiol.">
        <title>Complete genome sequence of Corynebacterium casei LMG S-19264T (=DSM 44701T), isolated from a smear-ripened cheese.</title>
        <authorList>
            <consortium name="US DOE Joint Genome Institute (JGI-PGF)"/>
            <person name="Walter F."/>
            <person name="Albersmeier A."/>
            <person name="Kalinowski J."/>
            <person name="Ruckert C."/>
        </authorList>
    </citation>
    <scope>NUCLEOTIDE SEQUENCE</scope>
    <source>
        <strain evidence="2">NBRC 112290</strain>
    </source>
</reference>
<comment type="caution">
    <text evidence="2">The sequence shown here is derived from an EMBL/GenBank/DDBJ whole genome shotgun (WGS) entry which is preliminary data.</text>
</comment>
<proteinExistence type="predicted"/>
<feature type="transmembrane region" description="Helical" evidence="1">
    <location>
        <begin position="12"/>
        <end position="29"/>
    </location>
</feature>
<organism evidence="2 3">
    <name type="scientific">Litorihabitans aurantiacus</name>
    <dbReference type="NCBI Taxonomy" id="1930061"/>
    <lineage>
        <taxon>Bacteria</taxon>
        <taxon>Bacillati</taxon>
        <taxon>Actinomycetota</taxon>
        <taxon>Actinomycetes</taxon>
        <taxon>Micrococcales</taxon>
        <taxon>Beutenbergiaceae</taxon>
        <taxon>Litorihabitans</taxon>
    </lineage>
</organism>
<keyword evidence="1" id="KW-0472">Membrane</keyword>
<dbReference type="Proteomes" id="UP001157161">
    <property type="component" value="Unassembled WGS sequence"/>
</dbReference>
<keyword evidence="1" id="KW-0812">Transmembrane</keyword>
<evidence type="ECO:0000313" key="3">
    <source>
        <dbReference type="Proteomes" id="UP001157161"/>
    </source>
</evidence>
<feature type="transmembrane region" description="Helical" evidence="1">
    <location>
        <begin position="35"/>
        <end position="58"/>
    </location>
</feature>
<dbReference type="EMBL" id="BSUM01000001">
    <property type="protein sequence ID" value="GMA32031.1"/>
    <property type="molecule type" value="Genomic_DNA"/>
</dbReference>
<protein>
    <submittedName>
        <fullName evidence="2">Uncharacterized protein</fullName>
    </submittedName>
</protein>
<dbReference type="AlphaFoldDB" id="A0AA37XF15"/>
<name>A0AA37XF15_9MICO</name>
<keyword evidence="3" id="KW-1185">Reference proteome</keyword>
<gene>
    <name evidence="2" type="ORF">GCM10025875_20230</name>
</gene>
<evidence type="ECO:0000313" key="2">
    <source>
        <dbReference type="EMBL" id="GMA32031.1"/>
    </source>
</evidence>
<accession>A0AA37XF15</accession>
<reference evidence="2" key="2">
    <citation type="submission" date="2023-02" db="EMBL/GenBank/DDBJ databases">
        <authorList>
            <person name="Sun Q."/>
            <person name="Mori K."/>
        </authorList>
    </citation>
    <scope>NUCLEOTIDE SEQUENCE</scope>
    <source>
        <strain evidence="2">NBRC 112290</strain>
    </source>
</reference>
<evidence type="ECO:0000256" key="1">
    <source>
        <dbReference type="SAM" id="Phobius"/>
    </source>
</evidence>
<keyword evidence="1" id="KW-1133">Transmembrane helix</keyword>
<sequence length="74" mass="7847">MNSDRNAFPGDGITRVVTLVLVFGSIFTVRRATDLGTVPAIAVGLLLGIVLAGIYVFVRGMFTRRSDDQAPPGP</sequence>